<evidence type="ECO:0000259" key="5">
    <source>
        <dbReference type="PROSITE" id="PS51063"/>
    </source>
</evidence>
<dbReference type="Gene3D" id="2.60.120.10">
    <property type="entry name" value="Jelly Rolls"/>
    <property type="match status" value="1"/>
</dbReference>
<sequence>MPTASIIPVHTRLGINNRLLLALSPATLDRLLKASEPVALSKGEHIETAGQPITHIHFINRGLVCATKAVRDGRVVEIAAIGIEGIAEFVTLLGMDRSLVDTAVRIPGMAIRIRREVLMHEMEGDRPLRELMQAYVRFGLKEVARHVACIRLHHLDQRCCRWLLIAHDHALSDDFPLTHEDLAMMLGYQRAGVSVAMASLVKAGLIEHKRGRVIITDRPGLEAASCECYREMQTELDEFLPAKKSAQLFEVGQNTKVRRR</sequence>
<dbReference type="InterPro" id="IPR036390">
    <property type="entry name" value="WH_DNA-bd_sf"/>
</dbReference>
<evidence type="ECO:0000256" key="1">
    <source>
        <dbReference type="ARBA" id="ARBA00023015"/>
    </source>
</evidence>
<evidence type="ECO:0000313" key="7">
    <source>
        <dbReference type="Proteomes" id="UP000298225"/>
    </source>
</evidence>
<proteinExistence type="predicted"/>
<dbReference type="RefSeq" id="WP_135169065.1">
    <property type="nucleotide sequence ID" value="NZ_SPQU01000004.1"/>
</dbReference>
<dbReference type="PANTHER" id="PTHR24567:SF74">
    <property type="entry name" value="HTH-TYPE TRANSCRIPTIONAL REGULATOR ARCR"/>
    <property type="match status" value="1"/>
</dbReference>
<dbReference type="AlphaFoldDB" id="A0A4Y9LA70"/>
<evidence type="ECO:0000259" key="4">
    <source>
        <dbReference type="PROSITE" id="PS50042"/>
    </source>
</evidence>
<evidence type="ECO:0000313" key="6">
    <source>
        <dbReference type="EMBL" id="TFV40255.1"/>
    </source>
</evidence>
<dbReference type="CDD" id="cd00038">
    <property type="entry name" value="CAP_ED"/>
    <property type="match status" value="1"/>
</dbReference>
<dbReference type="SUPFAM" id="SSF51206">
    <property type="entry name" value="cAMP-binding domain-like"/>
    <property type="match status" value="1"/>
</dbReference>
<dbReference type="SUPFAM" id="SSF46785">
    <property type="entry name" value="Winged helix' DNA-binding domain"/>
    <property type="match status" value="1"/>
</dbReference>
<dbReference type="EMBL" id="SPQU01000004">
    <property type="protein sequence ID" value="TFV40255.1"/>
    <property type="molecule type" value="Genomic_DNA"/>
</dbReference>
<accession>A0A4Y9LA70</accession>
<dbReference type="GO" id="GO:0003700">
    <property type="term" value="F:DNA-binding transcription factor activity"/>
    <property type="evidence" value="ECO:0007669"/>
    <property type="project" value="TreeGrafter"/>
</dbReference>
<dbReference type="Pfam" id="PF13545">
    <property type="entry name" value="HTH_Crp_2"/>
    <property type="match status" value="1"/>
</dbReference>
<feature type="domain" description="HTH crp-type" evidence="5">
    <location>
        <begin position="153"/>
        <end position="219"/>
    </location>
</feature>
<dbReference type="PROSITE" id="PS51063">
    <property type="entry name" value="HTH_CRP_2"/>
    <property type="match status" value="1"/>
</dbReference>
<dbReference type="OrthoDB" id="7506088at2"/>
<dbReference type="Proteomes" id="UP000298225">
    <property type="component" value="Unassembled WGS sequence"/>
</dbReference>
<dbReference type="SMART" id="SM00419">
    <property type="entry name" value="HTH_CRP"/>
    <property type="match status" value="1"/>
</dbReference>
<dbReference type="PANTHER" id="PTHR24567">
    <property type="entry name" value="CRP FAMILY TRANSCRIPTIONAL REGULATORY PROTEIN"/>
    <property type="match status" value="1"/>
</dbReference>
<protein>
    <submittedName>
        <fullName evidence="6">Crp/Fnr family transcriptional regulator</fullName>
    </submittedName>
</protein>
<keyword evidence="1" id="KW-0805">Transcription regulation</keyword>
<keyword evidence="7" id="KW-1185">Reference proteome</keyword>
<feature type="domain" description="Cyclic nucleotide-binding" evidence="4">
    <location>
        <begin position="19"/>
        <end position="64"/>
    </location>
</feature>
<name>A0A4Y9LA70_9BRAD</name>
<dbReference type="InterPro" id="IPR014710">
    <property type="entry name" value="RmlC-like_jellyroll"/>
</dbReference>
<dbReference type="GO" id="GO:0005829">
    <property type="term" value="C:cytosol"/>
    <property type="evidence" value="ECO:0007669"/>
    <property type="project" value="TreeGrafter"/>
</dbReference>
<dbReference type="InterPro" id="IPR018490">
    <property type="entry name" value="cNMP-bd_dom_sf"/>
</dbReference>
<dbReference type="Gene3D" id="1.10.10.10">
    <property type="entry name" value="Winged helix-like DNA-binding domain superfamily/Winged helix DNA-binding domain"/>
    <property type="match status" value="1"/>
</dbReference>
<organism evidence="6 7">
    <name type="scientific">Bradyrhizobium frederickii</name>
    <dbReference type="NCBI Taxonomy" id="2560054"/>
    <lineage>
        <taxon>Bacteria</taxon>
        <taxon>Pseudomonadati</taxon>
        <taxon>Pseudomonadota</taxon>
        <taxon>Alphaproteobacteria</taxon>
        <taxon>Hyphomicrobiales</taxon>
        <taxon>Nitrobacteraceae</taxon>
        <taxon>Bradyrhizobium</taxon>
    </lineage>
</organism>
<evidence type="ECO:0000256" key="2">
    <source>
        <dbReference type="ARBA" id="ARBA00023125"/>
    </source>
</evidence>
<dbReference type="GO" id="GO:0003677">
    <property type="term" value="F:DNA binding"/>
    <property type="evidence" value="ECO:0007669"/>
    <property type="project" value="UniProtKB-KW"/>
</dbReference>
<dbReference type="InterPro" id="IPR036388">
    <property type="entry name" value="WH-like_DNA-bd_sf"/>
</dbReference>
<keyword evidence="2" id="KW-0238">DNA-binding</keyword>
<reference evidence="6 7" key="1">
    <citation type="submission" date="2019-03" db="EMBL/GenBank/DDBJ databases">
        <title>Bradyrhizobium strains diversity isolated from Chamaecrista fasciculata.</title>
        <authorList>
            <person name="Urquiaga M.C.O."/>
            <person name="Hungria M."/>
            <person name="Delamuta J.R.M."/>
        </authorList>
    </citation>
    <scope>NUCLEOTIDE SEQUENCE [LARGE SCALE GENOMIC DNA]</scope>
    <source>
        <strain evidence="6 7">CNPSo 3424</strain>
    </source>
</reference>
<keyword evidence="3" id="KW-0804">Transcription</keyword>
<dbReference type="InterPro" id="IPR000595">
    <property type="entry name" value="cNMP-bd_dom"/>
</dbReference>
<comment type="caution">
    <text evidence="6">The sequence shown here is derived from an EMBL/GenBank/DDBJ whole genome shotgun (WGS) entry which is preliminary data.</text>
</comment>
<dbReference type="InterPro" id="IPR050397">
    <property type="entry name" value="Env_Response_Regulators"/>
</dbReference>
<evidence type="ECO:0000256" key="3">
    <source>
        <dbReference type="ARBA" id="ARBA00023163"/>
    </source>
</evidence>
<dbReference type="InterPro" id="IPR012318">
    <property type="entry name" value="HTH_CRP"/>
</dbReference>
<gene>
    <name evidence="6" type="ORF">E4K66_11775</name>
</gene>
<dbReference type="PROSITE" id="PS50042">
    <property type="entry name" value="CNMP_BINDING_3"/>
    <property type="match status" value="1"/>
</dbReference>